<dbReference type="InterPro" id="IPR005135">
    <property type="entry name" value="Endo/exonuclease/phosphatase"/>
</dbReference>
<dbReference type="OrthoDB" id="10055461at2759"/>
<dbReference type="SUPFAM" id="SSF56219">
    <property type="entry name" value="DNase I-like"/>
    <property type="match status" value="1"/>
</dbReference>
<dbReference type="AlphaFoldDB" id="A0A9W3BQ77"/>
<evidence type="ECO:0000313" key="3">
    <source>
        <dbReference type="RefSeq" id="XP_055901538.1"/>
    </source>
</evidence>
<dbReference type="OMA" id="HIAFSER"/>
<gene>
    <name evidence="3" type="primary">LOC129928958</name>
</gene>
<dbReference type="RefSeq" id="XP_055901538.1">
    <property type="nucleotide sequence ID" value="XM_056045563.1"/>
</dbReference>
<dbReference type="GO" id="GO:0003824">
    <property type="term" value="F:catalytic activity"/>
    <property type="evidence" value="ECO:0007669"/>
    <property type="project" value="InterPro"/>
</dbReference>
<organism evidence="2 3">
    <name type="scientific">Biomphalaria glabrata</name>
    <name type="common">Bloodfluke planorb</name>
    <name type="synonym">Freshwater snail</name>
    <dbReference type="NCBI Taxonomy" id="6526"/>
    <lineage>
        <taxon>Eukaryota</taxon>
        <taxon>Metazoa</taxon>
        <taxon>Spiralia</taxon>
        <taxon>Lophotrochozoa</taxon>
        <taxon>Mollusca</taxon>
        <taxon>Gastropoda</taxon>
        <taxon>Heterobranchia</taxon>
        <taxon>Euthyneura</taxon>
        <taxon>Panpulmonata</taxon>
        <taxon>Hygrophila</taxon>
        <taxon>Lymnaeoidea</taxon>
        <taxon>Planorbidae</taxon>
        <taxon>Biomphalaria</taxon>
    </lineage>
</organism>
<protein>
    <submittedName>
        <fullName evidence="3">Craniofacial development protein 2-like</fullName>
    </submittedName>
</protein>
<accession>A0A9W3BQ77</accession>
<dbReference type="PANTHER" id="PTHR23227:SF84">
    <property type="entry name" value="ENDONUCLEASE_EXONUCLEASE_PHOSPHATASE DOMAIN-CONTAINING PROTEIN"/>
    <property type="match status" value="1"/>
</dbReference>
<evidence type="ECO:0000313" key="2">
    <source>
        <dbReference type="Proteomes" id="UP001165740"/>
    </source>
</evidence>
<dbReference type="GeneID" id="129928958"/>
<dbReference type="InterPro" id="IPR036691">
    <property type="entry name" value="Endo/exonu/phosph_ase_sf"/>
</dbReference>
<reference evidence="3" key="1">
    <citation type="submission" date="2025-08" db="UniProtKB">
        <authorList>
            <consortium name="RefSeq"/>
        </authorList>
    </citation>
    <scope>IDENTIFICATION</scope>
</reference>
<dbReference type="Gene3D" id="3.60.10.10">
    <property type="entry name" value="Endonuclease/exonuclease/phosphatase"/>
    <property type="match status" value="1"/>
</dbReference>
<dbReference type="Pfam" id="PF03372">
    <property type="entry name" value="Exo_endo_phos"/>
    <property type="match status" value="1"/>
</dbReference>
<sequence length="416" mass="47223">MTITVIKTSAKKRRIVPLTIGAWNVRTLLDNDTSDRPQRRTALVARELHRYNIDIAALSETRLADEGELCERGAGYTFFWSGRSTEVRGESGVGFAIKTSIVSKLVGPPKGISDRLMTLKMPLQNGKKHISIVSCYAPTMTNPDDVIAKFYEELNSTLLNIPKTEKLLILGDFNARVGSDHHIWKGVLGKFGIGQCNSKGLLLLQTCAEHKLLISNTIFSLPMRKRTSWMHPRSRHWHLIDYVITRQSDRLDIRVTKSCCGAECGTDHRLIITKLNIRIQPKRRPQKSKPLKRLNTASLADDKTEKSIADAIENCLKSTVLTESNVDKSWECFKEAIYSTALNILGPMERKHQDWFDENSIEIRKLLDEKHKLHKLCLNNPNPCTHPSKSAYATHRIWSTTRKPVRLQKRAVEPLS</sequence>
<proteinExistence type="predicted"/>
<name>A0A9W3BQ77_BIOGL</name>
<feature type="domain" description="Endonuclease/exonuclease/phosphatase" evidence="1">
    <location>
        <begin position="22"/>
        <end position="252"/>
    </location>
</feature>
<dbReference type="InterPro" id="IPR027124">
    <property type="entry name" value="Swc5/CFDP1/2"/>
</dbReference>
<dbReference type="CDD" id="cd09076">
    <property type="entry name" value="L1-EN"/>
    <property type="match status" value="1"/>
</dbReference>
<evidence type="ECO:0000259" key="1">
    <source>
        <dbReference type="Pfam" id="PF03372"/>
    </source>
</evidence>
<dbReference type="PANTHER" id="PTHR23227">
    <property type="entry name" value="BUCENTAUR RELATED"/>
    <property type="match status" value="1"/>
</dbReference>
<dbReference type="Proteomes" id="UP001165740">
    <property type="component" value="Chromosome 11"/>
</dbReference>
<keyword evidence="2" id="KW-1185">Reference proteome</keyword>